<feature type="non-terminal residue" evidence="1">
    <location>
        <position position="1"/>
    </location>
</feature>
<dbReference type="EMBL" id="BT132628">
    <property type="protein sequence ID" value="AEQ05524.1"/>
    <property type="molecule type" value="mRNA"/>
</dbReference>
<evidence type="ECO:0000313" key="1">
    <source>
        <dbReference type="EMBL" id="AEQ05524.1"/>
    </source>
</evidence>
<proteinExistence type="evidence at transcript level"/>
<dbReference type="AlphaFoldDB" id="G4LTZ8"/>
<accession>G4LTZ8</accession>
<reference evidence="1" key="1">
    <citation type="submission" date="2011-10" db="EMBL/GenBank/DDBJ databases">
        <authorList>
            <person name="Carlson J."/>
            <person name="Booth B."/>
            <person name="Frise E."/>
            <person name="Sandler J."/>
            <person name="Wan K."/>
            <person name="Yu C."/>
            <person name="Celniker S."/>
        </authorList>
    </citation>
    <scope>NUCLEOTIDE SEQUENCE</scope>
</reference>
<organism evidence="1">
    <name type="scientific">Drosophila melanogaster</name>
    <name type="common">Fruit fly</name>
    <dbReference type="NCBI Taxonomy" id="7227"/>
    <lineage>
        <taxon>Eukaryota</taxon>
        <taxon>Metazoa</taxon>
        <taxon>Ecdysozoa</taxon>
        <taxon>Arthropoda</taxon>
        <taxon>Hexapoda</taxon>
        <taxon>Insecta</taxon>
        <taxon>Pterygota</taxon>
        <taxon>Neoptera</taxon>
        <taxon>Endopterygota</taxon>
        <taxon>Diptera</taxon>
        <taxon>Brachycera</taxon>
        <taxon>Muscomorpha</taxon>
        <taxon>Ephydroidea</taxon>
        <taxon>Drosophilidae</taxon>
        <taxon>Drosophila</taxon>
        <taxon>Sophophora</taxon>
    </lineage>
</organism>
<name>G4LTZ8_DROME</name>
<protein>
    <submittedName>
        <fullName evidence="1">MIP32938p1</fullName>
    </submittedName>
</protein>
<sequence length="99" mass="11423">QFSFFETSTLALNTVDFLWLFLNERKFILSQQSFGKCSSLAHSDCARRNCLNLICQTTVLCCNIAVCFQVARNQHFPGRREQSKVMHWLHFSSAFPGEN</sequence>